<dbReference type="Gene3D" id="1.10.10.1400">
    <property type="entry name" value="Terminase, small subunit, N-terminal DNA-binding domain, HTH motif"/>
    <property type="match status" value="1"/>
</dbReference>
<dbReference type="Gene3D" id="6.10.140.2160">
    <property type="match status" value="1"/>
</dbReference>
<dbReference type="PANTHER" id="PTHR41328">
    <property type="entry name" value="TERMINASE SMALL SUBUNIT-RELATED"/>
    <property type="match status" value="1"/>
</dbReference>
<proteinExistence type="predicted"/>
<dbReference type="PANTHER" id="PTHR41328:SF2">
    <property type="entry name" value="TERMINASE SMALL SUBUNIT"/>
    <property type="match status" value="1"/>
</dbReference>
<reference evidence="3 4" key="1">
    <citation type="submission" date="2024-05" db="EMBL/GenBank/DDBJ databases">
        <authorList>
            <person name="Haq I."/>
            <person name="Ullah Z."/>
            <person name="Ahmad R."/>
            <person name="Li M."/>
            <person name="Tong Y."/>
        </authorList>
    </citation>
    <scope>NUCLEOTIDE SEQUENCE [LARGE SCALE GENOMIC DNA]</scope>
    <source>
        <strain evidence="3 4">16A2E</strain>
    </source>
</reference>
<dbReference type="RefSeq" id="WP_345823293.1">
    <property type="nucleotide sequence ID" value="NZ_JBDIML010000001.1"/>
</dbReference>
<keyword evidence="2" id="KW-0231">Viral genome packaging</keyword>
<dbReference type="Proteomes" id="UP001444625">
    <property type="component" value="Unassembled WGS sequence"/>
</dbReference>
<gene>
    <name evidence="3" type="ORF">ABC228_01355</name>
</gene>
<dbReference type="InterPro" id="IPR052404">
    <property type="entry name" value="SPP1-like_terminase"/>
</dbReference>
<evidence type="ECO:0000256" key="2">
    <source>
        <dbReference type="ARBA" id="ARBA00023219"/>
    </source>
</evidence>
<dbReference type="InterPro" id="IPR038713">
    <property type="entry name" value="Terminase_Gp1_N_sf"/>
</dbReference>
<dbReference type="Pfam" id="PF03592">
    <property type="entry name" value="Terminase_2"/>
    <property type="match status" value="1"/>
</dbReference>
<evidence type="ECO:0000256" key="1">
    <source>
        <dbReference type="ARBA" id="ARBA00022612"/>
    </source>
</evidence>
<keyword evidence="4" id="KW-1185">Reference proteome</keyword>
<name>A0ABU9XC48_9BACI</name>
<dbReference type="InterPro" id="IPR005335">
    <property type="entry name" value="Terminase_ssu"/>
</dbReference>
<evidence type="ECO:0000313" key="3">
    <source>
        <dbReference type="EMBL" id="MEN2765821.1"/>
    </source>
</evidence>
<keyword evidence="1" id="KW-1188">Viral release from host cell</keyword>
<organism evidence="3 4">
    <name type="scientific">Ornithinibacillus xuwenensis</name>
    <dbReference type="NCBI Taxonomy" id="3144668"/>
    <lineage>
        <taxon>Bacteria</taxon>
        <taxon>Bacillati</taxon>
        <taxon>Bacillota</taxon>
        <taxon>Bacilli</taxon>
        <taxon>Bacillales</taxon>
        <taxon>Bacillaceae</taxon>
        <taxon>Ornithinibacillus</taxon>
    </lineage>
</organism>
<accession>A0ABU9XC48</accession>
<comment type="caution">
    <text evidence="3">The sequence shown here is derived from an EMBL/GenBank/DDBJ whole genome shotgun (WGS) entry which is preliminary data.</text>
</comment>
<evidence type="ECO:0000313" key="4">
    <source>
        <dbReference type="Proteomes" id="UP001444625"/>
    </source>
</evidence>
<protein>
    <submittedName>
        <fullName evidence="3">Terminase small subunit</fullName>
    </submittedName>
</protein>
<sequence length="150" mass="17251">MSKKKLTLKQQKFADEYIITGNIEKAAIKAGYSKSYARGNAHKLVANVSIKEYINERLEEIKTEKVADQQEVMEYLTAVMRGETQDEMLMIVGDEIGTEVERHEKRSDTVARTKAAELLGKRYMLWTNKVQHEGNIELVFEDDYGDEEES</sequence>
<dbReference type="EMBL" id="JBDIML010000001">
    <property type="protein sequence ID" value="MEN2765821.1"/>
    <property type="molecule type" value="Genomic_DNA"/>
</dbReference>